<evidence type="ECO:0008006" key="2">
    <source>
        <dbReference type="Google" id="ProtNLM"/>
    </source>
</evidence>
<protein>
    <recommendedName>
        <fullName evidence="2">PEP-CTERM protein-sorting domain-containing protein</fullName>
    </recommendedName>
</protein>
<sequence length="431" mass="46252">MRTLATVLMAVTMVFAATAQAVPDWGDGGYGMSWSVTYQQLGDGTWEYGYDLYAEGSVTYYDYLALKFDFIGTGTVTDHVLNMYDPGGGPAELREFWTVNGIIGNNGGHWYWGGSQTGVQASYGDLATDTWDTNPTQAQGNAERWLIDAVYAAAEGIANPFHDPSDYARWAGNGSTQGDAAYGLYAGMQGDEWTAGGSYYTPLDTHLAFDMTWFVGGHMYNGSYGPELMATIRIVSDLGPYGSVTAQSYASGTFWFDPIVGPGLSPADFDLDGDVDADDIAILCANMGGDVGTYDLDDSGTVDEDDMIYMIEFMVELQDGSGRVGTKRGDFNLDGLIDGTDLALMKTGFGQPLMDYADGNANCDAFVDGTDLAILKTNFGFIATTGGVPEPMTIGLLSLAAPALLRRRRRSAVVDRRSAVAESRRRAGVGR</sequence>
<dbReference type="InterPro" id="IPR013424">
    <property type="entry name" value="Ice-binding_C"/>
</dbReference>
<dbReference type="EMBL" id="LAZR01000026">
    <property type="protein sequence ID" value="KKO03498.1"/>
    <property type="molecule type" value="Genomic_DNA"/>
</dbReference>
<name>A0A0F9VU89_9ZZZZ</name>
<reference evidence="1" key="1">
    <citation type="journal article" date="2015" name="Nature">
        <title>Complex archaea that bridge the gap between prokaryotes and eukaryotes.</title>
        <authorList>
            <person name="Spang A."/>
            <person name="Saw J.H."/>
            <person name="Jorgensen S.L."/>
            <person name="Zaremba-Niedzwiedzka K."/>
            <person name="Martijn J."/>
            <person name="Lind A.E."/>
            <person name="van Eijk R."/>
            <person name="Schleper C."/>
            <person name="Guy L."/>
            <person name="Ettema T.J."/>
        </authorList>
    </citation>
    <scope>NUCLEOTIDE SEQUENCE</scope>
</reference>
<evidence type="ECO:0000313" key="1">
    <source>
        <dbReference type="EMBL" id="KKO03498.1"/>
    </source>
</evidence>
<gene>
    <name evidence="1" type="ORF">LCGC14_0094220</name>
</gene>
<dbReference type="SUPFAM" id="SSF63446">
    <property type="entry name" value="Type I dockerin domain"/>
    <property type="match status" value="1"/>
</dbReference>
<dbReference type="InterPro" id="IPR018247">
    <property type="entry name" value="EF_Hand_1_Ca_BS"/>
</dbReference>
<proteinExistence type="predicted"/>
<dbReference type="PROSITE" id="PS00018">
    <property type="entry name" value="EF_HAND_1"/>
    <property type="match status" value="1"/>
</dbReference>
<accession>A0A0F9VU89</accession>
<dbReference type="Gene3D" id="1.10.1330.10">
    <property type="entry name" value="Dockerin domain"/>
    <property type="match status" value="1"/>
</dbReference>
<dbReference type="InterPro" id="IPR036439">
    <property type="entry name" value="Dockerin_dom_sf"/>
</dbReference>
<dbReference type="AlphaFoldDB" id="A0A0F9VU89"/>
<organism evidence="1">
    <name type="scientific">marine sediment metagenome</name>
    <dbReference type="NCBI Taxonomy" id="412755"/>
    <lineage>
        <taxon>unclassified sequences</taxon>
        <taxon>metagenomes</taxon>
        <taxon>ecological metagenomes</taxon>
    </lineage>
</organism>
<dbReference type="NCBIfam" id="TIGR02595">
    <property type="entry name" value="PEP_CTERM"/>
    <property type="match status" value="1"/>
</dbReference>
<dbReference type="GO" id="GO:0000272">
    <property type="term" value="P:polysaccharide catabolic process"/>
    <property type="evidence" value="ECO:0007669"/>
    <property type="project" value="InterPro"/>
</dbReference>
<comment type="caution">
    <text evidence="1">The sequence shown here is derived from an EMBL/GenBank/DDBJ whole genome shotgun (WGS) entry which is preliminary data.</text>
</comment>